<dbReference type="PANTHER" id="PTHR39081">
    <property type="entry name" value="MUT7-C DOMAIN-CONTAINING PROTEIN"/>
    <property type="match status" value="1"/>
</dbReference>
<dbReference type="InterPro" id="IPR027798">
    <property type="entry name" value="Ub_Mut7C"/>
</dbReference>
<evidence type="ECO:0000259" key="1">
    <source>
        <dbReference type="Pfam" id="PF01927"/>
    </source>
</evidence>
<dbReference type="Pfam" id="PF01927">
    <property type="entry name" value="Mut7-C"/>
    <property type="match status" value="1"/>
</dbReference>
<dbReference type="InterPro" id="IPR012675">
    <property type="entry name" value="Beta-grasp_dom_sf"/>
</dbReference>
<dbReference type="EMBL" id="QFXE01000006">
    <property type="protein sequence ID" value="RDH87255.1"/>
    <property type="molecule type" value="Genomic_DNA"/>
</dbReference>
<reference evidence="3 4" key="1">
    <citation type="journal article" date="2018" name="ISME J.">
        <title>Endosymbiont genomes yield clues of tubeworm success.</title>
        <authorList>
            <person name="Li Y."/>
            <person name="Liles M.R."/>
            <person name="Halanych K.M."/>
        </authorList>
    </citation>
    <scope>NUCLEOTIDE SEQUENCE [LARGE SCALE GENOMIC DNA]</scope>
    <source>
        <strain evidence="3">A1462</strain>
    </source>
</reference>
<dbReference type="InterPro" id="IPR002782">
    <property type="entry name" value="Mut7-C_RNAse_dom"/>
</dbReference>
<dbReference type="Proteomes" id="UP000254771">
    <property type="component" value="Unassembled WGS sequence"/>
</dbReference>
<name>A0A370DRM2_9GAMM</name>
<accession>A0A370DRM2</accession>
<dbReference type="PANTHER" id="PTHR39081:SF1">
    <property type="entry name" value="MUT7-C RNASE DOMAIN-CONTAINING PROTEIN"/>
    <property type="match status" value="1"/>
</dbReference>
<dbReference type="AlphaFoldDB" id="A0A370DRM2"/>
<evidence type="ECO:0000259" key="2">
    <source>
        <dbReference type="Pfam" id="PF14451"/>
    </source>
</evidence>
<sequence>MADNHATFRFYEELNDFLPQAKRKREIGYPFHDHPGIKDSIEALGVPHSEVDLIIVNGQSVGFDYPLQDGDRVAIYPMFESLDITPLLRLRPQPLRVVRFVVDVNLGKLARMLRWLGFDTLYRNDYQDREVVDISVNQQRIILTRDRRLLRAKAVTHGYWVREVDPERQIKEILTRFDLRRQIIPYARCQECNGLVGVIDKAVVLSQLEPKTIRYYNKFYQCADCGKVYWKGSHYSHMQAKLLHLLEDAKL</sequence>
<comment type="caution">
    <text evidence="3">The sequence shown here is derived from an EMBL/GenBank/DDBJ whole genome shotgun (WGS) entry which is preliminary data.</text>
</comment>
<evidence type="ECO:0000313" key="4">
    <source>
        <dbReference type="Proteomes" id="UP000254771"/>
    </source>
</evidence>
<evidence type="ECO:0000313" key="3">
    <source>
        <dbReference type="EMBL" id="RDH87255.1"/>
    </source>
</evidence>
<gene>
    <name evidence="3" type="ORF">DIZ78_05355</name>
</gene>
<dbReference type="InterPro" id="IPR016155">
    <property type="entry name" value="Mopterin_synth/thiamin_S_b"/>
</dbReference>
<organism evidence="3 4">
    <name type="scientific">endosymbiont of Escarpia spicata</name>
    <dbReference type="NCBI Taxonomy" id="2200908"/>
    <lineage>
        <taxon>Bacteria</taxon>
        <taxon>Pseudomonadati</taxon>
        <taxon>Pseudomonadota</taxon>
        <taxon>Gammaproteobacteria</taxon>
        <taxon>sulfur-oxidizing symbionts</taxon>
    </lineage>
</organism>
<dbReference type="Gene3D" id="3.10.20.30">
    <property type="match status" value="1"/>
</dbReference>
<dbReference type="Pfam" id="PF14451">
    <property type="entry name" value="Ub-Mut7C"/>
    <property type="match status" value="1"/>
</dbReference>
<proteinExistence type="predicted"/>
<keyword evidence="4" id="KW-1185">Reference proteome</keyword>
<feature type="domain" description="Mut7-C RNAse" evidence="1">
    <location>
        <begin position="99"/>
        <end position="241"/>
    </location>
</feature>
<protein>
    <submittedName>
        <fullName evidence="3">Twitching motility protein PilT</fullName>
    </submittedName>
</protein>
<feature type="domain" description="Ubiquitin Mut7-C" evidence="2">
    <location>
        <begin position="5"/>
        <end position="83"/>
    </location>
</feature>
<dbReference type="SUPFAM" id="SSF54285">
    <property type="entry name" value="MoaD/ThiS"/>
    <property type="match status" value="1"/>
</dbReference>